<accession>A0A975NGQ7</accession>
<dbReference type="Gene3D" id="3.40.30.10">
    <property type="entry name" value="Glutaredoxin"/>
    <property type="match status" value="1"/>
</dbReference>
<dbReference type="PROSITE" id="PS00194">
    <property type="entry name" value="THIOREDOXIN_1"/>
    <property type="match status" value="1"/>
</dbReference>
<comment type="subcellular location">
    <subcellularLocation>
        <location evidence="1">Cell envelope</location>
    </subcellularLocation>
</comment>
<name>A0A975NGQ7_9BRAD</name>
<evidence type="ECO:0000313" key="7">
    <source>
        <dbReference type="Proteomes" id="UP000680839"/>
    </source>
</evidence>
<dbReference type="InterPro" id="IPR036249">
    <property type="entry name" value="Thioredoxin-like_sf"/>
</dbReference>
<feature type="domain" description="Thioredoxin" evidence="5">
    <location>
        <begin position="26"/>
        <end position="177"/>
    </location>
</feature>
<sequence>MPDSVVAAQPALPPSFTSGRHQFTLLSPQRILPSVRLFSLGGGSFDLATLRGQPILLNFWATWCAACRIELPILDQLAEPTRNDDLKVIAVSEDRVGREQVSRFVQSLSIRNLPIYLDPNGYVAHSDPDNRTEAPFALYGMPITYLIASSGRIVGYMPGAANWAEPSASALIEYLAGA</sequence>
<evidence type="ECO:0000259" key="5">
    <source>
        <dbReference type="PROSITE" id="PS51352"/>
    </source>
</evidence>
<dbReference type="SUPFAM" id="SSF52833">
    <property type="entry name" value="Thioredoxin-like"/>
    <property type="match status" value="1"/>
</dbReference>
<dbReference type="PROSITE" id="PS51352">
    <property type="entry name" value="THIOREDOXIN_2"/>
    <property type="match status" value="1"/>
</dbReference>
<proteinExistence type="predicted"/>
<dbReference type="Pfam" id="PF00578">
    <property type="entry name" value="AhpC-TSA"/>
    <property type="match status" value="1"/>
</dbReference>
<dbReference type="GO" id="GO:0016209">
    <property type="term" value="F:antioxidant activity"/>
    <property type="evidence" value="ECO:0007669"/>
    <property type="project" value="InterPro"/>
</dbReference>
<evidence type="ECO:0000256" key="3">
    <source>
        <dbReference type="ARBA" id="ARBA00023157"/>
    </source>
</evidence>
<keyword evidence="2" id="KW-0201">Cytochrome c-type biogenesis</keyword>
<dbReference type="EMBL" id="CP076134">
    <property type="protein sequence ID" value="QWG14246.1"/>
    <property type="molecule type" value="Genomic_DNA"/>
</dbReference>
<keyword evidence="4" id="KW-0676">Redox-active center</keyword>
<dbReference type="PANTHER" id="PTHR42852">
    <property type="entry name" value="THIOL:DISULFIDE INTERCHANGE PROTEIN DSBE"/>
    <property type="match status" value="1"/>
</dbReference>
<protein>
    <submittedName>
        <fullName evidence="6">TlpA family protein disulfide reductase</fullName>
    </submittedName>
</protein>
<keyword evidence="3" id="KW-1015">Disulfide bond</keyword>
<dbReference type="GO" id="GO:0030313">
    <property type="term" value="C:cell envelope"/>
    <property type="evidence" value="ECO:0007669"/>
    <property type="project" value="UniProtKB-SubCell"/>
</dbReference>
<dbReference type="InterPro" id="IPR017937">
    <property type="entry name" value="Thioredoxin_CS"/>
</dbReference>
<organism evidence="6 7">
    <name type="scientific">Bradyrhizobium sediminis</name>
    <dbReference type="NCBI Taxonomy" id="2840469"/>
    <lineage>
        <taxon>Bacteria</taxon>
        <taxon>Pseudomonadati</taxon>
        <taxon>Pseudomonadota</taxon>
        <taxon>Alphaproteobacteria</taxon>
        <taxon>Hyphomicrobiales</taxon>
        <taxon>Nitrobacteraceae</taxon>
        <taxon>Bradyrhizobium</taxon>
    </lineage>
</organism>
<dbReference type="AlphaFoldDB" id="A0A975NGQ7"/>
<dbReference type="PANTHER" id="PTHR42852:SF6">
    <property type="entry name" value="THIOL:DISULFIDE INTERCHANGE PROTEIN DSBE"/>
    <property type="match status" value="1"/>
</dbReference>
<reference evidence="6" key="1">
    <citation type="submission" date="2021-06" db="EMBL/GenBank/DDBJ databases">
        <title>Bradyrhizobium sp. S2-20-1 Genome sequencing.</title>
        <authorList>
            <person name="Jin L."/>
        </authorList>
    </citation>
    <scope>NUCLEOTIDE SEQUENCE</scope>
    <source>
        <strain evidence="6">S2-20-1</strain>
    </source>
</reference>
<evidence type="ECO:0000256" key="1">
    <source>
        <dbReference type="ARBA" id="ARBA00004196"/>
    </source>
</evidence>
<gene>
    <name evidence="6" type="ORF">KMZ29_06050</name>
</gene>
<dbReference type="GO" id="GO:0015036">
    <property type="term" value="F:disulfide oxidoreductase activity"/>
    <property type="evidence" value="ECO:0007669"/>
    <property type="project" value="UniProtKB-ARBA"/>
</dbReference>
<dbReference type="InterPro" id="IPR050553">
    <property type="entry name" value="Thioredoxin_ResA/DsbE_sf"/>
</dbReference>
<dbReference type="InterPro" id="IPR013766">
    <property type="entry name" value="Thioredoxin_domain"/>
</dbReference>
<dbReference type="Proteomes" id="UP000680839">
    <property type="component" value="Chromosome"/>
</dbReference>
<dbReference type="CDD" id="cd02966">
    <property type="entry name" value="TlpA_like_family"/>
    <property type="match status" value="1"/>
</dbReference>
<evidence type="ECO:0000313" key="6">
    <source>
        <dbReference type="EMBL" id="QWG14246.1"/>
    </source>
</evidence>
<dbReference type="GO" id="GO:0017004">
    <property type="term" value="P:cytochrome complex assembly"/>
    <property type="evidence" value="ECO:0007669"/>
    <property type="project" value="UniProtKB-KW"/>
</dbReference>
<dbReference type="InterPro" id="IPR000866">
    <property type="entry name" value="AhpC/TSA"/>
</dbReference>
<dbReference type="RefSeq" id="WP_215622881.1">
    <property type="nucleotide sequence ID" value="NZ_CP076134.1"/>
</dbReference>
<evidence type="ECO:0000256" key="4">
    <source>
        <dbReference type="ARBA" id="ARBA00023284"/>
    </source>
</evidence>
<evidence type="ECO:0000256" key="2">
    <source>
        <dbReference type="ARBA" id="ARBA00022748"/>
    </source>
</evidence>